<dbReference type="InterPro" id="IPR050474">
    <property type="entry name" value="Hel308_SKI2-like"/>
</dbReference>
<dbReference type="SUPFAM" id="SSF158702">
    <property type="entry name" value="Sec63 N-terminal domain-like"/>
    <property type="match status" value="1"/>
</dbReference>
<keyword evidence="1" id="KW-0547">Nucleotide-binding</keyword>
<dbReference type="PROSITE" id="PS51194">
    <property type="entry name" value="HELICASE_CTER"/>
    <property type="match status" value="1"/>
</dbReference>
<dbReference type="Gene3D" id="1.10.150.20">
    <property type="entry name" value="5' to 3' exonuclease, C-terminal subdomain"/>
    <property type="match status" value="1"/>
</dbReference>
<feature type="region of interest" description="Disordered" evidence="6">
    <location>
        <begin position="221"/>
        <end position="241"/>
    </location>
</feature>
<organism evidence="9 10">
    <name type="scientific">Tegillarca granosa</name>
    <name type="common">Malaysian cockle</name>
    <name type="synonym">Anadara granosa</name>
    <dbReference type="NCBI Taxonomy" id="220873"/>
    <lineage>
        <taxon>Eukaryota</taxon>
        <taxon>Metazoa</taxon>
        <taxon>Spiralia</taxon>
        <taxon>Lophotrochozoa</taxon>
        <taxon>Mollusca</taxon>
        <taxon>Bivalvia</taxon>
        <taxon>Autobranchia</taxon>
        <taxon>Pteriomorphia</taxon>
        <taxon>Arcoida</taxon>
        <taxon>Arcoidea</taxon>
        <taxon>Arcidae</taxon>
        <taxon>Tegillarca</taxon>
    </lineage>
</organism>
<dbReference type="CDD" id="cd18026">
    <property type="entry name" value="DEXHc_POLQ-like"/>
    <property type="match status" value="1"/>
</dbReference>
<dbReference type="PANTHER" id="PTHR47961:SF12">
    <property type="entry name" value="HELICASE POLQ-LIKE"/>
    <property type="match status" value="1"/>
</dbReference>
<dbReference type="InterPro" id="IPR001650">
    <property type="entry name" value="Helicase_C-like"/>
</dbReference>
<evidence type="ECO:0000259" key="7">
    <source>
        <dbReference type="PROSITE" id="PS51192"/>
    </source>
</evidence>
<accession>A0ABQ9FI28</accession>
<dbReference type="Pfam" id="PF00271">
    <property type="entry name" value="Helicase_C"/>
    <property type="match status" value="1"/>
</dbReference>
<evidence type="ECO:0000259" key="8">
    <source>
        <dbReference type="PROSITE" id="PS51194"/>
    </source>
</evidence>
<evidence type="ECO:0000256" key="6">
    <source>
        <dbReference type="SAM" id="MobiDB-lite"/>
    </source>
</evidence>
<dbReference type="InterPro" id="IPR046931">
    <property type="entry name" value="HTH_61"/>
</dbReference>
<dbReference type="SMART" id="SM00490">
    <property type="entry name" value="HELICc"/>
    <property type="match status" value="1"/>
</dbReference>
<feature type="compositionally biased region" description="Polar residues" evidence="6">
    <location>
        <begin position="20"/>
        <end position="36"/>
    </location>
</feature>
<evidence type="ECO:0000313" key="10">
    <source>
        <dbReference type="Proteomes" id="UP001217089"/>
    </source>
</evidence>
<feature type="region of interest" description="Disordered" evidence="6">
    <location>
        <begin position="1210"/>
        <end position="1232"/>
    </location>
</feature>
<dbReference type="InterPro" id="IPR027417">
    <property type="entry name" value="P-loop_NTPase"/>
</dbReference>
<dbReference type="InterPro" id="IPR048960">
    <property type="entry name" value="POLQ-like_helical"/>
</dbReference>
<dbReference type="CDD" id="cd18795">
    <property type="entry name" value="SF2_C_Ski2"/>
    <property type="match status" value="1"/>
</dbReference>
<feature type="region of interest" description="Disordered" evidence="6">
    <location>
        <begin position="163"/>
        <end position="185"/>
    </location>
</feature>
<dbReference type="InterPro" id="IPR014001">
    <property type="entry name" value="Helicase_ATP-bd"/>
</dbReference>
<dbReference type="Pfam" id="PF00270">
    <property type="entry name" value="DEAD"/>
    <property type="match status" value="1"/>
</dbReference>
<comment type="caution">
    <text evidence="9">The sequence shown here is derived from an EMBL/GenBank/DDBJ whole genome shotgun (WGS) entry which is preliminary data.</text>
</comment>
<feature type="compositionally biased region" description="Basic and acidic residues" evidence="6">
    <location>
        <begin position="172"/>
        <end position="184"/>
    </location>
</feature>
<feature type="compositionally biased region" description="Polar residues" evidence="6">
    <location>
        <begin position="1213"/>
        <end position="1232"/>
    </location>
</feature>
<dbReference type="SUPFAM" id="SSF52540">
    <property type="entry name" value="P-loop containing nucleoside triphosphate hydrolases"/>
    <property type="match status" value="1"/>
</dbReference>
<dbReference type="Gene3D" id="1.10.3380.20">
    <property type="match status" value="1"/>
</dbReference>
<evidence type="ECO:0000256" key="3">
    <source>
        <dbReference type="ARBA" id="ARBA00022806"/>
    </source>
</evidence>
<evidence type="ECO:0000313" key="9">
    <source>
        <dbReference type="EMBL" id="KAJ8316943.1"/>
    </source>
</evidence>
<evidence type="ECO:0000256" key="4">
    <source>
        <dbReference type="ARBA" id="ARBA00022840"/>
    </source>
</evidence>
<feature type="domain" description="Helicase C-terminal" evidence="8">
    <location>
        <begin position="669"/>
        <end position="876"/>
    </location>
</feature>
<dbReference type="SMART" id="SM00487">
    <property type="entry name" value="DEXDc"/>
    <property type="match status" value="1"/>
</dbReference>
<dbReference type="InterPro" id="IPR011545">
    <property type="entry name" value="DEAD/DEAH_box_helicase_dom"/>
</dbReference>
<feature type="domain" description="Helicase ATP-binding" evidence="7">
    <location>
        <begin position="494"/>
        <end position="630"/>
    </location>
</feature>
<keyword evidence="10" id="KW-1185">Reference proteome</keyword>
<dbReference type="PANTHER" id="PTHR47961">
    <property type="entry name" value="DNA POLYMERASE THETA, PUTATIVE (AFU_ORTHOLOGUE AFUA_1G05260)-RELATED"/>
    <property type="match status" value="1"/>
</dbReference>
<keyword evidence="3" id="KW-0347">Helicase</keyword>
<keyword evidence="2" id="KW-0378">Hydrolase</keyword>
<dbReference type="Pfam" id="PF21099">
    <property type="entry name" value="POLQ_helical"/>
    <property type="match status" value="1"/>
</dbReference>
<dbReference type="PROSITE" id="PS51192">
    <property type="entry name" value="HELICASE_ATP_BIND_1"/>
    <property type="match status" value="1"/>
</dbReference>
<feature type="region of interest" description="Disordered" evidence="6">
    <location>
        <begin position="1"/>
        <end position="52"/>
    </location>
</feature>
<sequence>MLQPEDGPNRKVVRTRKRSISNGLDSSLGNHGNNVRNAKHHKTDVSTTNGNRNIQYKTDCKVSTNQKHSVNRGENIFNKNWRDSVWFANSFNREKQPLSSVSAKSSKYFSQTEESCATSVCSTQTGHDIKEKDEVISSDILSSRGPLLKLSVKPEMEKNAAVIKTSTPQKGKNKENSRSIDIGDTHMFSSGDSILDNSDMWLADLDIQAVDADKPVIETQKGEANSEKVISSSSPMVQVPDKHPEITGCENIFEDSFSGEDFLKQIQEDVNIKKSCQNTNVSNPETIEIRNSSQNLPPRSVTIETKDNKYESISNDNKTYLNVKTPAVSGTNCSVMIPAGSGTNCSVRTPAGSGTNCSVMIPAGSGTNCSVRTPAGSGTNCSVRTPAGPGTNCNVRTPAGSGSLCDRIKKRLKENVGTTSPKTPGTTMQQMRDRVIQKAQDEAEVLQKEFTDVDIGPFYGLPTKVQQLLECHRGIKQLYDWQDECLKLPAVLDGKNLIYSLPTSGGKTLVAEILILRELLCKQKEYAGSKGKFPPIKRRKKKSLFIATIEKGHSLINSLTEQGRLDSLGLVVVDELHMLGEGGSRGATLESSLLKIIYSQNKTQIIGMSATLNNIKDLQTFLKAEVYSNDFRPVTLTEYVKLQDSIFQIDTKAKCPEDLMKHDRVVTFQYKADMTKVDSDHLFGLVMEVIPDNSCLLFCPTKKNCENVALMLCKLMAKHKQVLSTVKKEERKSLLKELYTDGDKRICPVLQYTIHFGVAYHHSGLTTDERKLIEEVYSDGILCLLTCTSTLAAGVNLPAKRVVLRCPYVGSQFISRSQYKQMVGRAGRAGIDDSGESILIIKLSDTEKVNELLSGPIESCHSSLMYDGGKGIRNLLLSAIGLQITPSTTDVFNFMSKTLLSVQSEQKSCDITNITKESLQSLIDLGLVIQKKLSSQDNSSTENFLEVTSLGKATFKGSIDLDYTNQLYKDLKKAEESLFLSSHLHLLFLVTPYDLVQNIKPSWTVYFQQMNTLSPVELKVAGLIGVPESYITKKASGQVIKQTVDMIVNRFYLTLMLYDLWKQKSIWEVSEIFQQPRGLIQNLLSSAASFASCVHHFCQELEEFWAYQDLLGNFVKRLAYCVAAELIPLMEIPGVKLGRAKQLFNAGYKNLSIVANADPENIVKSIKQIPRRVATQIVASAKILLNEKAEALMEEVEELVTIPTDFPGPKTPVISSQNSGTLSLTSSPFNSQ</sequence>
<evidence type="ECO:0000256" key="2">
    <source>
        <dbReference type="ARBA" id="ARBA00022801"/>
    </source>
</evidence>
<comment type="catalytic activity">
    <reaction evidence="5">
        <text>ATP + H2O = ADP + phosphate + H(+)</text>
        <dbReference type="Rhea" id="RHEA:13065"/>
        <dbReference type="ChEBI" id="CHEBI:15377"/>
        <dbReference type="ChEBI" id="CHEBI:15378"/>
        <dbReference type="ChEBI" id="CHEBI:30616"/>
        <dbReference type="ChEBI" id="CHEBI:43474"/>
        <dbReference type="ChEBI" id="CHEBI:456216"/>
        <dbReference type="EC" id="5.6.2.4"/>
    </reaction>
</comment>
<dbReference type="EMBL" id="JARBDR010000246">
    <property type="protein sequence ID" value="KAJ8316943.1"/>
    <property type="molecule type" value="Genomic_DNA"/>
</dbReference>
<proteinExistence type="predicted"/>
<evidence type="ECO:0000256" key="5">
    <source>
        <dbReference type="ARBA" id="ARBA00048988"/>
    </source>
</evidence>
<evidence type="ECO:0008006" key="11">
    <source>
        <dbReference type="Google" id="ProtNLM"/>
    </source>
</evidence>
<dbReference type="Gene3D" id="3.40.50.300">
    <property type="entry name" value="P-loop containing nucleotide triphosphate hydrolases"/>
    <property type="match status" value="3"/>
</dbReference>
<protein>
    <recommendedName>
        <fullName evidence="11">Helicase POLQ-like</fullName>
    </recommendedName>
</protein>
<gene>
    <name evidence="9" type="ORF">KUTeg_004847</name>
</gene>
<name>A0ABQ9FI28_TEGGR</name>
<dbReference type="Pfam" id="PF20470">
    <property type="entry name" value="HTH_61"/>
    <property type="match status" value="1"/>
</dbReference>
<dbReference type="Proteomes" id="UP001217089">
    <property type="component" value="Unassembled WGS sequence"/>
</dbReference>
<reference evidence="9 10" key="1">
    <citation type="submission" date="2022-12" db="EMBL/GenBank/DDBJ databases">
        <title>Chromosome-level genome of Tegillarca granosa.</title>
        <authorList>
            <person name="Kim J."/>
        </authorList>
    </citation>
    <scope>NUCLEOTIDE SEQUENCE [LARGE SCALE GENOMIC DNA]</scope>
    <source>
        <strain evidence="9">Teg-2019</strain>
        <tissue evidence="9">Adductor muscle</tissue>
    </source>
</reference>
<evidence type="ECO:0000256" key="1">
    <source>
        <dbReference type="ARBA" id="ARBA00022741"/>
    </source>
</evidence>
<keyword evidence="4" id="KW-0067">ATP-binding</keyword>